<evidence type="ECO:0008006" key="3">
    <source>
        <dbReference type="Google" id="ProtNLM"/>
    </source>
</evidence>
<sequence>MPQVIPLEILNNCVVNLRQETSAGDFKVGTGILIGKDNKLLLLTAEHVARDMKNDEKLILRVDNNLPISLEIIQVCKLDNSGNIPYIMVQMIMLKDMEKELMLN</sequence>
<dbReference type="InterPro" id="IPR043504">
    <property type="entry name" value="Peptidase_S1_PA_chymotrypsin"/>
</dbReference>
<dbReference type="AlphaFoldDB" id="A0A1G2QD80"/>
<dbReference type="InterPro" id="IPR009003">
    <property type="entry name" value="Peptidase_S1_PA"/>
</dbReference>
<dbReference type="SUPFAM" id="SSF50494">
    <property type="entry name" value="Trypsin-like serine proteases"/>
    <property type="match status" value="1"/>
</dbReference>
<gene>
    <name evidence="1" type="ORF">A2571_01555</name>
</gene>
<name>A0A1G2QD80_9BACT</name>
<accession>A0A1G2QD80</accession>
<comment type="caution">
    <text evidence="1">The sequence shown here is derived from an EMBL/GenBank/DDBJ whole genome shotgun (WGS) entry which is preliminary data.</text>
</comment>
<dbReference type="Proteomes" id="UP000177043">
    <property type="component" value="Unassembled WGS sequence"/>
</dbReference>
<dbReference type="Gene3D" id="2.40.10.10">
    <property type="entry name" value="Trypsin-like serine proteases"/>
    <property type="match status" value="1"/>
</dbReference>
<proteinExistence type="predicted"/>
<dbReference type="STRING" id="1802438.A2571_01555"/>
<reference evidence="1 2" key="1">
    <citation type="journal article" date="2016" name="Nat. Commun.">
        <title>Thousands of microbial genomes shed light on interconnected biogeochemical processes in an aquifer system.</title>
        <authorList>
            <person name="Anantharaman K."/>
            <person name="Brown C.T."/>
            <person name="Hug L.A."/>
            <person name="Sharon I."/>
            <person name="Castelle C.J."/>
            <person name="Probst A.J."/>
            <person name="Thomas B.C."/>
            <person name="Singh A."/>
            <person name="Wilkins M.J."/>
            <person name="Karaoz U."/>
            <person name="Brodie E.L."/>
            <person name="Williams K.H."/>
            <person name="Hubbard S.S."/>
            <person name="Banfield J.F."/>
        </authorList>
    </citation>
    <scope>NUCLEOTIDE SEQUENCE [LARGE SCALE GENOMIC DNA]</scope>
</reference>
<protein>
    <recommendedName>
        <fullName evidence="3">Peptidase S1 domain-containing protein</fullName>
    </recommendedName>
</protein>
<evidence type="ECO:0000313" key="1">
    <source>
        <dbReference type="EMBL" id="OHA58447.1"/>
    </source>
</evidence>
<evidence type="ECO:0000313" key="2">
    <source>
        <dbReference type="Proteomes" id="UP000177043"/>
    </source>
</evidence>
<organism evidence="1 2">
    <name type="scientific">Candidatus Vogelbacteria bacterium RIFOXYD1_FULL_44_32</name>
    <dbReference type="NCBI Taxonomy" id="1802438"/>
    <lineage>
        <taxon>Bacteria</taxon>
        <taxon>Candidatus Vogeliibacteriota</taxon>
    </lineage>
</organism>
<dbReference type="EMBL" id="MHTJ01000003">
    <property type="protein sequence ID" value="OHA58447.1"/>
    <property type="molecule type" value="Genomic_DNA"/>
</dbReference>